<organism evidence="1 2">
    <name type="scientific">Candidatus Methylocalor cossyra</name>
    <dbReference type="NCBI Taxonomy" id="3108543"/>
    <lineage>
        <taxon>Bacteria</taxon>
        <taxon>Pseudomonadati</taxon>
        <taxon>Pseudomonadota</taxon>
        <taxon>Gammaproteobacteria</taxon>
        <taxon>Methylococcales</taxon>
        <taxon>Methylococcaceae</taxon>
        <taxon>Candidatus Methylocalor</taxon>
    </lineage>
</organism>
<dbReference type="Proteomes" id="UP001497493">
    <property type="component" value="Chromosome"/>
</dbReference>
<dbReference type="InterPro" id="IPR029039">
    <property type="entry name" value="Flavoprotein-like_sf"/>
</dbReference>
<evidence type="ECO:0000313" key="2">
    <source>
        <dbReference type="Proteomes" id="UP001497493"/>
    </source>
</evidence>
<accession>A0ABM9NJR7</accession>
<sequence length="71" mass="7547">MGGPSAQFKAFQEATSREVVAAGFKWKDKVAGGFTNSGSHSEDKLATLIQISPVRRSTRHGLGESGLAAWQ</sequence>
<dbReference type="EMBL" id="OZ026884">
    <property type="protein sequence ID" value="CAL1240878.1"/>
    <property type="molecule type" value="Genomic_DNA"/>
</dbReference>
<name>A0ABM9NJR7_9GAMM</name>
<keyword evidence="2" id="KW-1185">Reference proteome</keyword>
<proteinExistence type="predicted"/>
<evidence type="ECO:0000313" key="1">
    <source>
        <dbReference type="EMBL" id="CAL1240878.1"/>
    </source>
</evidence>
<dbReference type="SUPFAM" id="SSF52218">
    <property type="entry name" value="Flavoproteins"/>
    <property type="match status" value="1"/>
</dbReference>
<reference evidence="1 2" key="1">
    <citation type="submission" date="2024-04" db="EMBL/GenBank/DDBJ databases">
        <authorList>
            <person name="Cremers G."/>
        </authorList>
    </citation>
    <scope>NUCLEOTIDE SEQUENCE [LARGE SCALE GENOMIC DNA]</scope>
    <source>
        <strain evidence="1">MeCH1-AG</strain>
    </source>
</reference>
<gene>
    <name evidence="1" type="ORF">MECH1_V1_2102</name>
</gene>
<dbReference type="Gene3D" id="3.40.50.360">
    <property type="match status" value="1"/>
</dbReference>
<protein>
    <submittedName>
        <fullName evidence="1">Uncharacterized protein</fullName>
    </submittedName>
</protein>